<dbReference type="AlphaFoldDB" id="A0AA40BVN3"/>
<evidence type="ECO:0000313" key="10">
    <source>
        <dbReference type="Proteomes" id="UP001175001"/>
    </source>
</evidence>
<accession>A0AA40BVN3</accession>
<evidence type="ECO:0000256" key="2">
    <source>
        <dbReference type="ARBA" id="ARBA00006279"/>
    </source>
</evidence>
<evidence type="ECO:0000256" key="7">
    <source>
        <dbReference type="RuleBase" id="RU365065"/>
    </source>
</evidence>
<sequence length="530" mass="57816">MAPSDADTVHTPLLSNTPSPLDNPLSQNPPAEDDVAATPPAGTEVEVPMAVRKRLYVSHFLSTWNSRVFEFGAVLYLASIYPGTLLPMSVYALSRQASAIVLSPVIGRFIDKSNRLKVVRLSIVLQRFTVATSCALFWFLATGWSWVKALQSGALVILAVLACIEKLCAIMNLISVERDWVVVIAEENEGALRVLNAQMRRIDLICKLAGPFFISILDGVSTEIAILVNLGMNLASILVEYFAIARVYHIVPALQQPKSSSSPSSSPTPNRPRSGPLHTLTTLLHATTHDLTTYFRHRAVLPSFAGALLYLTVLSFSGQMVTYLLSAGFNSIHIALARTVSVAFELSATWITPRVMARIGPIRTGIWFVTWQSLCLAGGASVFWGFRGQGQQGQQGQHQLVAAGGLVVGAILSRVGLWGFDLSAQVIIQEEVEADRRGAFSSVEASWQSTFELCSYASTIIWARPDQFQWPVLLSCVAVFSAGGLYASFVRVRRGHLLHFSKCIEHRPGKGRQGHDGAQGYERLVQSPNV</sequence>
<dbReference type="PANTHER" id="PTHR11660:SF57">
    <property type="entry name" value="SOLUTE CARRIER FAMILY 40 MEMBER"/>
    <property type="match status" value="1"/>
</dbReference>
<comment type="caution">
    <text evidence="7">Lacks conserved residue(s) required for the propagation of feature annotation.</text>
</comment>
<organism evidence="9 10">
    <name type="scientific">Lasiodiplodia hormozganensis</name>
    <dbReference type="NCBI Taxonomy" id="869390"/>
    <lineage>
        <taxon>Eukaryota</taxon>
        <taxon>Fungi</taxon>
        <taxon>Dikarya</taxon>
        <taxon>Ascomycota</taxon>
        <taxon>Pezizomycotina</taxon>
        <taxon>Dothideomycetes</taxon>
        <taxon>Dothideomycetes incertae sedis</taxon>
        <taxon>Botryosphaeriales</taxon>
        <taxon>Botryosphaeriaceae</taxon>
        <taxon>Lasiodiplodia</taxon>
    </lineage>
</organism>
<feature type="transmembrane region" description="Helical" evidence="7">
    <location>
        <begin position="304"/>
        <end position="325"/>
    </location>
</feature>
<evidence type="ECO:0000256" key="6">
    <source>
        <dbReference type="ARBA" id="ARBA00023136"/>
    </source>
</evidence>
<evidence type="ECO:0000256" key="5">
    <source>
        <dbReference type="ARBA" id="ARBA00022989"/>
    </source>
</evidence>
<keyword evidence="7" id="KW-0406">Ion transport</keyword>
<feature type="transmembrane region" description="Helical" evidence="7">
    <location>
        <begin position="472"/>
        <end position="492"/>
    </location>
</feature>
<dbReference type="InterPro" id="IPR009716">
    <property type="entry name" value="Ferroportin-1"/>
</dbReference>
<comment type="caution">
    <text evidence="9">The sequence shown here is derived from an EMBL/GenBank/DDBJ whole genome shotgun (WGS) entry which is preliminary data.</text>
</comment>
<comment type="similarity">
    <text evidence="2 7">Belongs to the ferroportin (FP) (TC 2.A.100) family. SLC40A subfamily.</text>
</comment>
<proteinExistence type="inferred from homology"/>
<dbReference type="GO" id="GO:0005381">
    <property type="term" value="F:iron ion transmembrane transporter activity"/>
    <property type="evidence" value="ECO:0007669"/>
    <property type="project" value="UniProtKB-UniRule"/>
</dbReference>
<keyword evidence="10" id="KW-1185">Reference proteome</keyword>
<comment type="function">
    <text evidence="7">May be involved in iron transport and iron homeostasis.</text>
</comment>
<dbReference type="Pfam" id="PF06963">
    <property type="entry name" value="FPN1"/>
    <property type="match status" value="1"/>
</dbReference>
<feature type="region of interest" description="Disordered" evidence="8">
    <location>
        <begin position="1"/>
        <end position="39"/>
    </location>
</feature>
<evidence type="ECO:0000256" key="3">
    <source>
        <dbReference type="ARBA" id="ARBA00022448"/>
    </source>
</evidence>
<dbReference type="SUPFAM" id="SSF103473">
    <property type="entry name" value="MFS general substrate transporter"/>
    <property type="match status" value="1"/>
</dbReference>
<keyword evidence="5 7" id="KW-1133">Transmembrane helix</keyword>
<keyword evidence="3 7" id="KW-0813">Transport</keyword>
<feature type="transmembrane region" description="Helical" evidence="7">
    <location>
        <begin position="73"/>
        <end position="93"/>
    </location>
</feature>
<dbReference type="PANTHER" id="PTHR11660">
    <property type="entry name" value="SOLUTE CARRIER FAMILY 40 MEMBER"/>
    <property type="match status" value="1"/>
</dbReference>
<dbReference type="CDD" id="cd17480">
    <property type="entry name" value="MFS_SLC40A1_like"/>
    <property type="match status" value="1"/>
</dbReference>
<evidence type="ECO:0000256" key="4">
    <source>
        <dbReference type="ARBA" id="ARBA00022692"/>
    </source>
</evidence>
<keyword evidence="4 7" id="KW-0812">Transmembrane</keyword>
<protein>
    <recommendedName>
        <fullName evidence="7">Solute carrier family 40 member</fullName>
    </recommendedName>
</protein>
<dbReference type="InterPro" id="IPR036259">
    <property type="entry name" value="MFS_trans_sf"/>
</dbReference>
<dbReference type="Proteomes" id="UP001175001">
    <property type="component" value="Unassembled WGS sequence"/>
</dbReference>
<reference evidence="9" key="1">
    <citation type="submission" date="2023-06" db="EMBL/GenBank/DDBJ databases">
        <title>Multi-omics analyses reveal the molecular pathogenesis toolkit of Lasiodiplodia hormozganensis, a cross-kingdom pathogen.</title>
        <authorList>
            <person name="Felix C."/>
            <person name="Meneses R."/>
            <person name="Goncalves M.F.M."/>
            <person name="Tilleman L."/>
            <person name="Duarte A.S."/>
            <person name="Jorrin-Novo J.V."/>
            <person name="Van De Peer Y."/>
            <person name="Deforce D."/>
            <person name="Van Nieuwerburgh F."/>
            <person name="Esteves A.C."/>
            <person name="Alves A."/>
        </authorList>
    </citation>
    <scope>NUCLEOTIDE SEQUENCE</scope>
    <source>
        <strain evidence="9">CBS 339.90</strain>
    </source>
</reference>
<gene>
    <name evidence="9" type="primary">Slc40a1</name>
    <name evidence="9" type="ORF">DIS24_g11832</name>
</gene>
<comment type="subcellular location">
    <subcellularLocation>
        <location evidence="1 7">Membrane</location>
        <topology evidence="1 7">Multi-pass membrane protein</topology>
    </subcellularLocation>
</comment>
<dbReference type="GO" id="GO:0016020">
    <property type="term" value="C:membrane"/>
    <property type="evidence" value="ECO:0007669"/>
    <property type="project" value="UniProtKB-SubCell"/>
</dbReference>
<evidence type="ECO:0000256" key="1">
    <source>
        <dbReference type="ARBA" id="ARBA00004141"/>
    </source>
</evidence>
<feature type="compositionally biased region" description="Polar residues" evidence="8">
    <location>
        <begin position="13"/>
        <end position="29"/>
    </location>
</feature>
<feature type="transmembrane region" description="Helical" evidence="7">
    <location>
        <begin position="364"/>
        <end position="386"/>
    </location>
</feature>
<evidence type="ECO:0000313" key="9">
    <source>
        <dbReference type="EMBL" id="KAK0615426.1"/>
    </source>
</evidence>
<keyword evidence="6 7" id="KW-0472">Membrane</keyword>
<name>A0AA40BVN3_9PEZI</name>
<evidence type="ECO:0000256" key="8">
    <source>
        <dbReference type="SAM" id="MobiDB-lite"/>
    </source>
</evidence>
<feature type="transmembrane region" description="Helical" evidence="7">
    <location>
        <begin position="118"/>
        <end position="140"/>
    </location>
</feature>
<dbReference type="EMBL" id="JAUJDW010000195">
    <property type="protein sequence ID" value="KAK0615426.1"/>
    <property type="molecule type" value="Genomic_DNA"/>
</dbReference>